<evidence type="ECO:0000256" key="5">
    <source>
        <dbReference type="SAM" id="MobiDB-lite"/>
    </source>
</evidence>
<keyword evidence="4" id="KW-0677">Repeat</keyword>
<feature type="domain" description="Ubiquitin-like" evidence="6">
    <location>
        <begin position="401"/>
        <end position="476"/>
    </location>
</feature>
<evidence type="ECO:0000259" key="6">
    <source>
        <dbReference type="Pfam" id="PF14560"/>
    </source>
</evidence>
<dbReference type="PANTHER" id="PTHR46545">
    <property type="entry name" value="LEUCINE-RICH REPEAT-CONTAINING PROTEIN 51"/>
    <property type="match status" value="1"/>
</dbReference>
<dbReference type="AlphaFoldDB" id="A0ABD2MGB3"/>
<evidence type="ECO:0000256" key="1">
    <source>
        <dbReference type="ARBA" id="ARBA00004496"/>
    </source>
</evidence>
<gene>
    <name evidence="7" type="ORF">HHI36_009627</name>
</gene>
<dbReference type="SUPFAM" id="SSF52058">
    <property type="entry name" value="L domain-like"/>
    <property type="match status" value="1"/>
</dbReference>
<sequence length="496" mass="57554">ASKMPSLLEALEQKYGEKETESEESDDSKEEDISISIFVPCKSPRALVPSLLVLNDCDITTAGEKDALVAKCSGVEELDLAKNKLNEWPEVFCILQQMPRLKFVNLSFNELSMPIVKIDLYWEQLRNLVLNSTYVKWESVQEMIDHLPRLEELHLSLNDYNHVHLWPEEEKCECQSDVKKEEDHDIRCFCPKFHYRGKHRHSNLRKLHFTGNPVTDWREVCKLGYAFPNLESLVLANCPIDSMNIDRPCDEKACRYGGFQRSESECESGSPRNSPHDAFRKLKVLNLNSTSLATWEDIEKLSKFPVLSCVRIQGCPLWESNEYTEHERRQLLIARLPNVETLNGGGKIGHDEREDAERAFIRYYMDKPESERPERYFELVSIHGKLDPLVNIDLRPEKRVKVLFTCGQNSEIRSVDVYRTVNDLKIRLEAFAGFSAYKMRLYYVDKDFRDIQGPEEMKYPHKQLYSYNISSGDEIIIDYKGRPSEKNPLNAVSQSI</sequence>
<dbReference type="InterPro" id="IPR032675">
    <property type="entry name" value="LRR_dom_sf"/>
</dbReference>
<feature type="region of interest" description="Disordered" evidence="5">
    <location>
        <begin position="12"/>
        <end position="31"/>
    </location>
</feature>
<feature type="non-terminal residue" evidence="7">
    <location>
        <position position="1"/>
    </location>
</feature>
<evidence type="ECO:0000313" key="7">
    <source>
        <dbReference type="EMBL" id="KAL3265423.1"/>
    </source>
</evidence>
<reference evidence="7 8" key="1">
    <citation type="journal article" date="2021" name="BMC Biol.">
        <title>Horizontally acquired antibacterial genes associated with adaptive radiation of ladybird beetles.</title>
        <authorList>
            <person name="Li H.S."/>
            <person name="Tang X.F."/>
            <person name="Huang Y.H."/>
            <person name="Xu Z.Y."/>
            <person name="Chen M.L."/>
            <person name="Du X.Y."/>
            <person name="Qiu B.Y."/>
            <person name="Chen P.T."/>
            <person name="Zhang W."/>
            <person name="Slipinski A."/>
            <person name="Escalona H.E."/>
            <person name="Waterhouse R.M."/>
            <person name="Zwick A."/>
            <person name="Pang H."/>
        </authorList>
    </citation>
    <scope>NUCLEOTIDE SEQUENCE [LARGE SCALE GENOMIC DNA]</scope>
    <source>
        <strain evidence="7">SYSU2018</strain>
    </source>
</reference>
<dbReference type="EMBL" id="JABFTP020000001">
    <property type="protein sequence ID" value="KAL3265423.1"/>
    <property type="molecule type" value="Genomic_DNA"/>
</dbReference>
<keyword evidence="3" id="KW-0433">Leucine-rich repeat</keyword>
<dbReference type="InterPro" id="IPR029071">
    <property type="entry name" value="Ubiquitin-like_domsf"/>
</dbReference>
<dbReference type="Proteomes" id="UP001516400">
    <property type="component" value="Unassembled WGS sequence"/>
</dbReference>
<dbReference type="Pfam" id="PF14560">
    <property type="entry name" value="Ubiquitin_2"/>
    <property type="match status" value="1"/>
</dbReference>
<evidence type="ECO:0000256" key="2">
    <source>
        <dbReference type="ARBA" id="ARBA00022490"/>
    </source>
</evidence>
<feature type="compositionally biased region" description="Acidic residues" evidence="5">
    <location>
        <begin position="20"/>
        <end position="30"/>
    </location>
</feature>
<dbReference type="SUPFAM" id="SSF54236">
    <property type="entry name" value="Ubiquitin-like"/>
    <property type="match status" value="1"/>
</dbReference>
<dbReference type="InterPro" id="IPR000626">
    <property type="entry name" value="Ubiquitin-like_dom"/>
</dbReference>
<comment type="subcellular location">
    <subcellularLocation>
        <location evidence="1">Cytoplasm</location>
    </subcellularLocation>
</comment>
<evidence type="ECO:0000256" key="4">
    <source>
        <dbReference type="ARBA" id="ARBA00022737"/>
    </source>
</evidence>
<proteinExistence type="predicted"/>
<keyword evidence="2" id="KW-0963">Cytoplasm</keyword>
<dbReference type="FunFam" id="3.80.10.10:FF:000846">
    <property type="entry name" value="Predicted protein"/>
    <property type="match status" value="1"/>
</dbReference>
<evidence type="ECO:0000313" key="8">
    <source>
        <dbReference type="Proteomes" id="UP001516400"/>
    </source>
</evidence>
<organism evidence="7 8">
    <name type="scientific">Cryptolaemus montrouzieri</name>
    <dbReference type="NCBI Taxonomy" id="559131"/>
    <lineage>
        <taxon>Eukaryota</taxon>
        <taxon>Metazoa</taxon>
        <taxon>Ecdysozoa</taxon>
        <taxon>Arthropoda</taxon>
        <taxon>Hexapoda</taxon>
        <taxon>Insecta</taxon>
        <taxon>Pterygota</taxon>
        <taxon>Neoptera</taxon>
        <taxon>Endopterygota</taxon>
        <taxon>Coleoptera</taxon>
        <taxon>Polyphaga</taxon>
        <taxon>Cucujiformia</taxon>
        <taxon>Coccinelloidea</taxon>
        <taxon>Coccinellidae</taxon>
        <taxon>Scymninae</taxon>
        <taxon>Scymnini</taxon>
        <taxon>Cryptolaemus</taxon>
    </lineage>
</organism>
<accession>A0ABD2MGB3</accession>
<name>A0ABD2MGB3_9CUCU</name>
<dbReference type="Gene3D" id="3.80.10.10">
    <property type="entry name" value="Ribonuclease Inhibitor"/>
    <property type="match status" value="3"/>
</dbReference>
<evidence type="ECO:0000256" key="3">
    <source>
        <dbReference type="ARBA" id="ARBA00022614"/>
    </source>
</evidence>
<comment type="caution">
    <text evidence="7">The sequence shown here is derived from an EMBL/GenBank/DDBJ whole genome shotgun (WGS) entry which is preliminary data.</text>
</comment>
<dbReference type="PANTHER" id="PTHR46545:SF1">
    <property type="entry name" value="LEUCINE-RICH REPEAT-CONTAINING PROTEIN 51"/>
    <property type="match status" value="1"/>
</dbReference>
<keyword evidence="8" id="KW-1185">Reference proteome</keyword>
<dbReference type="GO" id="GO:0005737">
    <property type="term" value="C:cytoplasm"/>
    <property type="evidence" value="ECO:0007669"/>
    <property type="project" value="UniProtKB-SubCell"/>
</dbReference>
<protein>
    <recommendedName>
        <fullName evidence="6">Ubiquitin-like domain-containing protein</fullName>
    </recommendedName>
</protein>